<keyword evidence="3" id="KW-0067">ATP-binding</keyword>
<evidence type="ECO:0000256" key="2">
    <source>
        <dbReference type="ARBA" id="ARBA00022741"/>
    </source>
</evidence>
<protein>
    <recommendedName>
        <fullName evidence="7">Heat shock protein 70</fullName>
    </recommendedName>
</protein>
<dbReference type="Gene3D" id="3.30.420.40">
    <property type="match status" value="1"/>
</dbReference>
<name>A0A3M7F786_HORWE</name>
<dbReference type="PANTHER" id="PTHR45639:SF4">
    <property type="entry name" value="HSC70CB, ISOFORM G"/>
    <property type="match status" value="1"/>
</dbReference>
<organism evidence="5 6">
    <name type="scientific">Hortaea werneckii</name>
    <name type="common">Black yeast</name>
    <name type="synonym">Cladosporium werneckii</name>
    <dbReference type="NCBI Taxonomy" id="91943"/>
    <lineage>
        <taxon>Eukaryota</taxon>
        <taxon>Fungi</taxon>
        <taxon>Dikarya</taxon>
        <taxon>Ascomycota</taxon>
        <taxon>Pezizomycotina</taxon>
        <taxon>Dothideomycetes</taxon>
        <taxon>Dothideomycetidae</taxon>
        <taxon>Mycosphaerellales</taxon>
        <taxon>Teratosphaeriaceae</taxon>
        <taxon>Hortaea</taxon>
    </lineage>
</organism>
<evidence type="ECO:0000313" key="5">
    <source>
        <dbReference type="EMBL" id="RMY84224.1"/>
    </source>
</evidence>
<comment type="caution">
    <text evidence="5">The sequence shown here is derived from an EMBL/GenBank/DDBJ whole genome shotgun (WGS) entry which is preliminary data.</text>
</comment>
<gene>
    <name evidence="5" type="ORF">D0864_07620</name>
    <name evidence="4" type="ORF">D0864_10449</name>
</gene>
<reference evidence="5 6" key="1">
    <citation type="journal article" date="2018" name="BMC Genomics">
        <title>Genomic evidence for intraspecific hybridization in a clonal and extremely halotolerant yeast.</title>
        <authorList>
            <person name="Gostincar C."/>
            <person name="Stajich J.E."/>
            <person name="Zupancic J."/>
            <person name="Zalar P."/>
            <person name="Gunde-Cimerman N."/>
        </authorList>
    </citation>
    <scope>NUCLEOTIDE SEQUENCE [LARGE SCALE GENOMIC DNA]</scope>
    <source>
        <strain evidence="5 6">EXF-10513</strain>
    </source>
</reference>
<dbReference type="GO" id="GO:0140662">
    <property type="term" value="F:ATP-dependent protein folding chaperone"/>
    <property type="evidence" value="ECO:0007669"/>
    <property type="project" value="InterPro"/>
</dbReference>
<dbReference type="PANTHER" id="PTHR45639">
    <property type="entry name" value="HSC70CB, ISOFORM G-RELATED"/>
    <property type="match status" value="1"/>
</dbReference>
<dbReference type="GO" id="GO:0005634">
    <property type="term" value="C:nucleus"/>
    <property type="evidence" value="ECO:0007669"/>
    <property type="project" value="TreeGrafter"/>
</dbReference>
<evidence type="ECO:0000313" key="6">
    <source>
        <dbReference type="Proteomes" id="UP000269539"/>
    </source>
</evidence>
<comment type="similarity">
    <text evidence="1">Belongs to the heat shock protein 70 family.</text>
</comment>
<accession>A0A3M7F786</accession>
<dbReference type="InterPro" id="IPR043129">
    <property type="entry name" value="ATPase_NBD"/>
</dbReference>
<proteinExistence type="inferred from homology"/>
<evidence type="ECO:0000313" key="4">
    <source>
        <dbReference type="EMBL" id="RMY72297.1"/>
    </source>
</evidence>
<dbReference type="SUPFAM" id="SSF53067">
    <property type="entry name" value="Actin-like ATPase domain"/>
    <property type="match status" value="1"/>
</dbReference>
<dbReference type="GO" id="GO:0005829">
    <property type="term" value="C:cytosol"/>
    <property type="evidence" value="ECO:0007669"/>
    <property type="project" value="TreeGrafter"/>
</dbReference>
<dbReference type="EMBL" id="QWIO01000825">
    <property type="protein sequence ID" value="RMY84224.1"/>
    <property type="molecule type" value="Genomic_DNA"/>
</dbReference>
<dbReference type="InterPro" id="IPR013126">
    <property type="entry name" value="Hsp_70_fam"/>
</dbReference>
<dbReference type="FunFam" id="3.30.30.30:FF:000002">
    <property type="entry name" value="Heat shock 70 kDa protein 4"/>
    <property type="match status" value="1"/>
</dbReference>
<dbReference type="EMBL" id="QWIO01001412">
    <property type="protein sequence ID" value="RMY72297.1"/>
    <property type="molecule type" value="Genomic_DNA"/>
</dbReference>
<dbReference type="GO" id="GO:0005524">
    <property type="term" value="F:ATP binding"/>
    <property type="evidence" value="ECO:0007669"/>
    <property type="project" value="UniProtKB-KW"/>
</dbReference>
<dbReference type="PRINTS" id="PR00301">
    <property type="entry name" value="HEATSHOCK70"/>
</dbReference>
<evidence type="ECO:0000256" key="3">
    <source>
        <dbReference type="ARBA" id="ARBA00022840"/>
    </source>
</evidence>
<dbReference type="AlphaFoldDB" id="A0A3M7F786"/>
<feature type="non-terminal residue" evidence="5">
    <location>
        <position position="194"/>
    </location>
</feature>
<dbReference type="Pfam" id="PF00012">
    <property type="entry name" value="HSP70"/>
    <property type="match status" value="1"/>
</dbReference>
<keyword evidence="2" id="KW-0547">Nucleotide-binding</keyword>
<sequence>MSVVGLDFGTQNAVIAVARNKGVDVVTNEVSNRATPSMVSFSPRCRFLGEGAKTQEVSNMKNTVASLTRLAGRSLQDPDVAIEQEYVSAPLVDVNGQVGAEVNYLGKKEKFTAAQLCAMFLTRAKQTATAELRLPVNDMVISVPAWYSDQQRRAILDAAEIAGIKVLRLINETTATALGYGITKLELPGPEEKP</sequence>
<dbReference type="Proteomes" id="UP000269539">
    <property type="component" value="Unassembled WGS sequence"/>
</dbReference>
<evidence type="ECO:0000256" key="1">
    <source>
        <dbReference type="ARBA" id="ARBA00007381"/>
    </source>
</evidence>
<evidence type="ECO:0008006" key="7">
    <source>
        <dbReference type="Google" id="ProtNLM"/>
    </source>
</evidence>